<feature type="region of interest" description="Disordered" evidence="1">
    <location>
        <begin position="1"/>
        <end position="45"/>
    </location>
</feature>
<dbReference type="Proteomes" id="UP000076420">
    <property type="component" value="Unassembled WGS sequence"/>
</dbReference>
<feature type="compositionally biased region" description="Basic and acidic residues" evidence="1">
    <location>
        <begin position="57"/>
        <end position="74"/>
    </location>
</feature>
<name>A0A2C9KKY2_BIOGL</name>
<dbReference type="VEuPathDB" id="VectorBase:BGLB020847"/>
<dbReference type="KEGG" id="bgt:106051679"/>
<organism evidence="2 3">
    <name type="scientific">Biomphalaria glabrata</name>
    <name type="common">Bloodfluke planorb</name>
    <name type="synonym">Freshwater snail</name>
    <dbReference type="NCBI Taxonomy" id="6526"/>
    <lineage>
        <taxon>Eukaryota</taxon>
        <taxon>Metazoa</taxon>
        <taxon>Spiralia</taxon>
        <taxon>Lophotrochozoa</taxon>
        <taxon>Mollusca</taxon>
        <taxon>Gastropoda</taxon>
        <taxon>Heterobranchia</taxon>
        <taxon>Euthyneura</taxon>
        <taxon>Panpulmonata</taxon>
        <taxon>Hygrophila</taxon>
        <taxon>Lymnaeoidea</taxon>
        <taxon>Planorbidae</taxon>
        <taxon>Biomphalaria</taxon>
    </lineage>
</organism>
<dbReference type="EnsemblMetazoa" id="BGLB020847-RA">
    <property type="protein sequence ID" value="BGLB020847-PA"/>
    <property type="gene ID" value="BGLB020847"/>
</dbReference>
<dbReference type="AlphaFoldDB" id="A0A2C9KKY2"/>
<evidence type="ECO:0000313" key="2">
    <source>
        <dbReference type="EnsemblMetazoa" id="BGLB020847-PA"/>
    </source>
</evidence>
<evidence type="ECO:0000256" key="1">
    <source>
        <dbReference type="SAM" id="MobiDB-lite"/>
    </source>
</evidence>
<proteinExistence type="predicted"/>
<evidence type="ECO:0000313" key="3">
    <source>
        <dbReference type="Proteomes" id="UP000076420"/>
    </source>
</evidence>
<sequence length="109" mass="13538">MTQLERERTKAQMARDQDDHQRRMRKELEDERKRLMDQENEARRRLEQMRRDLEERRLEWERRRREAESTKKDTPVPQTAPVQIRPPSKFRDLQPHFELKKSITSSKIQ</sequence>
<reference evidence="2" key="1">
    <citation type="submission" date="2020-05" db="UniProtKB">
        <authorList>
            <consortium name="EnsemblMetazoa"/>
        </authorList>
    </citation>
    <scope>IDENTIFICATION</scope>
    <source>
        <strain evidence="2">BB02</strain>
    </source>
</reference>
<feature type="region of interest" description="Disordered" evidence="1">
    <location>
        <begin position="57"/>
        <end position="109"/>
    </location>
</feature>
<accession>A0A2C9KKY2</accession>
<feature type="compositionally biased region" description="Basic and acidic residues" evidence="1">
    <location>
        <begin position="89"/>
        <end position="101"/>
    </location>
</feature>
<protein>
    <submittedName>
        <fullName evidence="2">Uncharacterized protein</fullName>
    </submittedName>
</protein>
<dbReference type="VEuPathDB" id="VectorBase:BGLAX_041744"/>
<gene>
    <name evidence="2" type="primary">106051679</name>
</gene>